<dbReference type="RefSeq" id="WP_307208231.1">
    <property type="nucleotide sequence ID" value="NZ_JAUSSU010000016.1"/>
</dbReference>
<accession>A0ABT9U964</accession>
<evidence type="ECO:0008006" key="3">
    <source>
        <dbReference type="Google" id="ProtNLM"/>
    </source>
</evidence>
<name>A0ABT9U964_PAEHA</name>
<comment type="caution">
    <text evidence="1">The sequence shown here is derived from an EMBL/GenBank/DDBJ whole genome shotgun (WGS) entry which is preliminary data.</text>
</comment>
<gene>
    <name evidence="1" type="ORF">J2T15_005668</name>
</gene>
<sequence length="105" mass="11904">MSHLKVSTEDHDHGEPRLYEIRIKGHLDARWIDRFEGLSFTRESDGTTILSGPVVDQAALYGLLRGVRDLGLPLISVIQVHPKQACELDFNTDANHNRSKKERNT</sequence>
<reference evidence="1 2" key="1">
    <citation type="submission" date="2023-07" db="EMBL/GenBank/DDBJ databases">
        <title>Sorghum-associated microbial communities from plants grown in Nebraska, USA.</title>
        <authorList>
            <person name="Schachtman D."/>
        </authorList>
    </citation>
    <scope>NUCLEOTIDE SEQUENCE [LARGE SCALE GENOMIC DNA]</scope>
    <source>
        <strain evidence="1 2">CC482</strain>
    </source>
</reference>
<protein>
    <recommendedName>
        <fullName evidence="3">BON domain-containing protein</fullName>
    </recommendedName>
</protein>
<organism evidence="1 2">
    <name type="scientific">Paenibacillus harenae</name>
    <dbReference type="NCBI Taxonomy" id="306543"/>
    <lineage>
        <taxon>Bacteria</taxon>
        <taxon>Bacillati</taxon>
        <taxon>Bacillota</taxon>
        <taxon>Bacilli</taxon>
        <taxon>Bacillales</taxon>
        <taxon>Paenibacillaceae</taxon>
        <taxon>Paenibacillus</taxon>
    </lineage>
</organism>
<keyword evidence="2" id="KW-1185">Reference proteome</keyword>
<proteinExistence type="predicted"/>
<evidence type="ECO:0000313" key="2">
    <source>
        <dbReference type="Proteomes" id="UP001229346"/>
    </source>
</evidence>
<dbReference type="EMBL" id="JAUSSU010000016">
    <property type="protein sequence ID" value="MDQ0116192.1"/>
    <property type="molecule type" value="Genomic_DNA"/>
</dbReference>
<dbReference type="Proteomes" id="UP001229346">
    <property type="component" value="Unassembled WGS sequence"/>
</dbReference>
<evidence type="ECO:0000313" key="1">
    <source>
        <dbReference type="EMBL" id="MDQ0116192.1"/>
    </source>
</evidence>